<dbReference type="EMBL" id="VSSQ01073682">
    <property type="protein sequence ID" value="MPN24738.1"/>
    <property type="molecule type" value="Genomic_DNA"/>
</dbReference>
<gene>
    <name evidence="1" type="ORF">SDC9_172140</name>
</gene>
<organism evidence="1">
    <name type="scientific">bioreactor metagenome</name>
    <dbReference type="NCBI Taxonomy" id="1076179"/>
    <lineage>
        <taxon>unclassified sequences</taxon>
        <taxon>metagenomes</taxon>
        <taxon>ecological metagenomes</taxon>
    </lineage>
</organism>
<protein>
    <submittedName>
        <fullName evidence="1">Uncharacterized protein</fullName>
    </submittedName>
</protein>
<name>A0A645GCW2_9ZZZZ</name>
<sequence length="195" mass="21760">MEITVVRDLAVGLGQCKRMGRRTGGLPDVVGAALFQSFDQRNRFCQVHQSGIRSRRSLPARESFKNRHLGADHKIRVVNLLFYSFGNGKRKAAPVFPRTAVFPVFLVKGTQDLRTQVPVAELKVNAVRAHIVRDFGRPHVHFDDVVHFFGGKLPGVLITVQGLFGHAHPLGKSGMADFARMGQLENQYIVFIEAF</sequence>
<proteinExistence type="predicted"/>
<accession>A0A645GCW2</accession>
<comment type="caution">
    <text evidence="1">The sequence shown here is derived from an EMBL/GenBank/DDBJ whole genome shotgun (WGS) entry which is preliminary data.</text>
</comment>
<dbReference type="AlphaFoldDB" id="A0A645GCW2"/>
<evidence type="ECO:0000313" key="1">
    <source>
        <dbReference type="EMBL" id="MPN24738.1"/>
    </source>
</evidence>
<reference evidence="1" key="1">
    <citation type="submission" date="2019-08" db="EMBL/GenBank/DDBJ databases">
        <authorList>
            <person name="Kucharzyk K."/>
            <person name="Murdoch R.W."/>
            <person name="Higgins S."/>
            <person name="Loffler F."/>
        </authorList>
    </citation>
    <scope>NUCLEOTIDE SEQUENCE</scope>
</reference>